<evidence type="ECO:0000256" key="5">
    <source>
        <dbReference type="ARBA" id="ARBA00023157"/>
    </source>
</evidence>
<keyword evidence="7" id="KW-0472">Membrane</keyword>
<dbReference type="InterPro" id="IPR013783">
    <property type="entry name" value="Ig-like_fold"/>
</dbReference>
<keyword evidence="7" id="KW-1133">Transmembrane helix</keyword>
<dbReference type="CDD" id="cd00110">
    <property type="entry name" value="LamG"/>
    <property type="match status" value="1"/>
</dbReference>
<dbReference type="InterPro" id="IPR006558">
    <property type="entry name" value="LamG-like"/>
</dbReference>
<evidence type="ECO:0000256" key="6">
    <source>
        <dbReference type="SAM" id="MobiDB-lite"/>
    </source>
</evidence>
<dbReference type="SUPFAM" id="SSF81296">
    <property type="entry name" value="E set domains"/>
    <property type="match status" value="1"/>
</dbReference>
<dbReference type="Gene3D" id="2.60.120.200">
    <property type="match status" value="1"/>
</dbReference>
<comment type="caution">
    <text evidence="10">The sequence shown here is derived from an EMBL/GenBank/DDBJ whole genome shotgun (WGS) entry which is preliminary data.</text>
</comment>
<comment type="catalytic activity">
    <reaction evidence="1">
        <text>Hydrolysis of alpha-(2-&gt;3)-, alpha-(2-&gt;6)-, alpha-(2-&gt;8)- glycosidic linkages of terminal sialic acid residues in oligosaccharides, glycoproteins, glycolipids, colominic acid and synthetic substrates.</text>
        <dbReference type="EC" id="3.2.1.18"/>
    </reaction>
</comment>
<gene>
    <name evidence="10" type="ORF">FYJ24_07605</name>
</gene>
<name>A0A6N7W5E7_9ACTO</name>
<dbReference type="InterPro" id="IPR011040">
    <property type="entry name" value="Sialidase"/>
</dbReference>
<keyword evidence="11" id="KW-1185">Reference proteome</keyword>
<dbReference type="InterPro" id="IPR036278">
    <property type="entry name" value="Sialidase_sf"/>
</dbReference>
<evidence type="ECO:0000256" key="2">
    <source>
        <dbReference type="ARBA" id="ARBA00009348"/>
    </source>
</evidence>
<feature type="signal peptide" evidence="8">
    <location>
        <begin position="1"/>
        <end position="33"/>
    </location>
</feature>
<dbReference type="CDD" id="cd15482">
    <property type="entry name" value="Sialidase_non-viral"/>
    <property type="match status" value="1"/>
</dbReference>
<sequence length="778" mass="84284">MINPNKRMIVRRVGIAVGCVLGLSLFISGTAGADAIDEIDQQVLFSRGQEGYFCYRIPALVTTNEGELLAFAEGRTSSCADKGNIDTVLRRSSDNGQTWGPVEVVAEQDGDTVGNPVPIVERETGRIVLVTTHNPAENDHIRTPFVQVSDDGGRTWSERRSLPEATEPDWDYWLATGPGHGIQLENGPHAGRLIFAVNFEGEGGALRGARLVYSDDKGDSWTAGALFETSDSSIKPQEMSLVELTNGGIYVAARDSAGVRIGHRAHAISEDGGLTFSGDFQTTEGLQAPIIQASLLRWSKGQEEIDLPGRILFSSPVHPASRETFAIRSSFDEAETWQAWNQGKILHWGPSAYSDMAIQADGRLGVLYEAGKESAYEEIRYARLTEEELDTPNDPAQGITKYPMGRTTPDLSENDVTAYVRGIPKIGAGPEGNGALQFSGLTTAHPYDDRVEVPFSDATDLADDDFTISAWVNYGEFNHQQVIFWAYLQGEGPTPGIWVRGEPGSNRIRAFLGTENGTRTVQTPSSYADQKWHHIAFRRHHDQISLWVDGQKEAEAPAPIGSVTKGSDLRMDGFFIGQRLDGKNPFGGGIADVRVYRRGLSDSEMSEPLQADGVDLVVHLPLDVIDNSLSPSESSENGGIEVTLIGERIDQSSNVYFGDKEAEVLKSEGVDLLTVLAPAHPAGEVPVVARVDDKEVPIGRFTYLSSDSSGDIDDGESETYPLRPGLTDEETGKREESGTLSRQSKLADTGANALPIVAGAALALAVGGIFAWRRSRPE</sequence>
<dbReference type="GO" id="GO:0009313">
    <property type="term" value="P:oligosaccharide catabolic process"/>
    <property type="evidence" value="ECO:0007669"/>
    <property type="project" value="TreeGrafter"/>
</dbReference>
<dbReference type="Pfam" id="PF13088">
    <property type="entry name" value="BNR_2"/>
    <property type="match status" value="1"/>
</dbReference>
<evidence type="ECO:0000256" key="7">
    <source>
        <dbReference type="SAM" id="Phobius"/>
    </source>
</evidence>
<dbReference type="EMBL" id="VULO01000008">
    <property type="protein sequence ID" value="MSS84631.1"/>
    <property type="molecule type" value="Genomic_DNA"/>
</dbReference>
<dbReference type="SUPFAM" id="SSF49899">
    <property type="entry name" value="Concanavalin A-like lectins/glucanases"/>
    <property type="match status" value="1"/>
</dbReference>
<feature type="chain" id="PRO_5026845811" description="exo-alpha-sialidase" evidence="8">
    <location>
        <begin position="34"/>
        <end position="778"/>
    </location>
</feature>
<dbReference type="GO" id="GO:0016020">
    <property type="term" value="C:membrane"/>
    <property type="evidence" value="ECO:0007669"/>
    <property type="project" value="TreeGrafter"/>
</dbReference>
<evidence type="ECO:0000256" key="4">
    <source>
        <dbReference type="ARBA" id="ARBA00022729"/>
    </source>
</evidence>
<dbReference type="InterPro" id="IPR026856">
    <property type="entry name" value="Sialidase_fam"/>
</dbReference>
<evidence type="ECO:0000256" key="1">
    <source>
        <dbReference type="ARBA" id="ARBA00000427"/>
    </source>
</evidence>
<dbReference type="InterPro" id="IPR013320">
    <property type="entry name" value="ConA-like_dom_sf"/>
</dbReference>
<feature type="region of interest" description="Disordered" evidence="6">
    <location>
        <begin position="707"/>
        <end position="745"/>
    </location>
</feature>
<accession>A0A6N7W5E7</accession>
<dbReference type="CDD" id="cd00102">
    <property type="entry name" value="IPT"/>
    <property type="match status" value="1"/>
</dbReference>
<evidence type="ECO:0000256" key="3">
    <source>
        <dbReference type="ARBA" id="ARBA00012733"/>
    </source>
</evidence>
<evidence type="ECO:0000256" key="8">
    <source>
        <dbReference type="SAM" id="SignalP"/>
    </source>
</evidence>
<dbReference type="PANTHER" id="PTHR10628">
    <property type="entry name" value="SIALIDASE"/>
    <property type="match status" value="1"/>
</dbReference>
<dbReference type="InterPro" id="IPR002909">
    <property type="entry name" value="IPT_dom"/>
</dbReference>
<dbReference type="Proteomes" id="UP000470875">
    <property type="component" value="Unassembled WGS sequence"/>
</dbReference>
<dbReference type="SMART" id="SM00560">
    <property type="entry name" value="LamGL"/>
    <property type="match status" value="1"/>
</dbReference>
<keyword evidence="7" id="KW-0812">Transmembrane</keyword>
<organism evidence="10 11">
    <name type="scientific">Scrofimicrobium canadense</name>
    <dbReference type="NCBI Taxonomy" id="2652290"/>
    <lineage>
        <taxon>Bacteria</taxon>
        <taxon>Bacillati</taxon>
        <taxon>Actinomycetota</taxon>
        <taxon>Actinomycetes</taxon>
        <taxon>Actinomycetales</taxon>
        <taxon>Actinomycetaceae</taxon>
        <taxon>Scrofimicrobium</taxon>
    </lineage>
</organism>
<dbReference type="Pfam" id="PF13385">
    <property type="entry name" value="Laminin_G_3"/>
    <property type="match status" value="1"/>
</dbReference>
<dbReference type="GO" id="GO:0006689">
    <property type="term" value="P:ganglioside catabolic process"/>
    <property type="evidence" value="ECO:0007669"/>
    <property type="project" value="TreeGrafter"/>
</dbReference>
<dbReference type="AlphaFoldDB" id="A0A6N7W5E7"/>
<dbReference type="RefSeq" id="WP_154545177.1">
    <property type="nucleotide sequence ID" value="NZ_VULO01000008.1"/>
</dbReference>
<reference evidence="10 11" key="1">
    <citation type="submission" date="2019-08" db="EMBL/GenBank/DDBJ databases">
        <title>In-depth cultivation of the pig gut microbiome towards novel bacterial diversity and tailored functional studies.</title>
        <authorList>
            <person name="Wylensek D."/>
            <person name="Hitch T.C.A."/>
            <person name="Clavel T."/>
        </authorList>
    </citation>
    <scope>NUCLEOTIDE SEQUENCE [LARGE SCALE GENOMIC DNA]</scope>
    <source>
        <strain evidence="10 11">WB03_NA08</strain>
    </source>
</reference>
<evidence type="ECO:0000313" key="10">
    <source>
        <dbReference type="EMBL" id="MSS84631.1"/>
    </source>
</evidence>
<protein>
    <recommendedName>
        <fullName evidence="3">exo-alpha-sialidase</fullName>
        <ecNumber evidence="3">3.2.1.18</ecNumber>
    </recommendedName>
</protein>
<keyword evidence="4 8" id="KW-0732">Signal</keyword>
<dbReference type="InterPro" id="IPR014756">
    <property type="entry name" value="Ig_E-set"/>
</dbReference>
<dbReference type="GO" id="GO:0004308">
    <property type="term" value="F:exo-alpha-sialidase activity"/>
    <property type="evidence" value="ECO:0007669"/>
    <property type="project" value="UniProtKB-EC"/>
</dbReference>
<dbReference type="InterPro" id="IPR001791">
    <property type="entry name" value="Laminin_G"/>
</dbReference>
<dbReference type="Gene3D" id="2.60.40.10">
    <property type="entry name" value="Immunoglobulins"/>
    <property type="match status" value="1"/>
</dbReference>
<feature type="transmembrane region" description="Helical" evidence="7">
    <location>
        <begin position="753"/>
        <end position="772"/>
    </location>
</feature>
<evidence type="ECO:0000313" key="11">
    <source>
        <dbReference type="Proteomes" id="UP000470875"/>
    </source>
</evidence>
<evidence type="ECO:0000259" key="9">
    <source>
        <dbReference type="SMART" id="SM00560"/>
    </source>
</evidence>
<comment type="similarity">
    <text evidence="2">Belongs to the glycosyl hydrolase 33 family.</text>
</comment>
<dbReference type="PANTHER" id="PTHR10628:SF30">
    <property type="entry name" value="EXO-ALPHA-SIALIDASE"/>
    <property type="match status" value="1"/>
</dbReference>
<dbReference type="EC" id="3.2.1.18" evidence="3"/>
<dbReference type="Pfam" id="PF01833">
    <property type="entry name" value="TIG"/>
    <property type="match status" value="1"/>
</dbReference>
<dbReference type="GO" id="GO:0005737">
    <property type="term" value="C:cytoplasm"/>
    <property type="evidence" value="ECO:0007669"/>
    <property type="project" value="TreeGrafter"/>
</dbReference>
<proteinExistence type="inferred from homology"/>
<dbReference type="SUPFAM" id="SSF50939">
    <property type="entry name" value="Sialidases"/>
    <property type="match status" value="1"/>
</dbReference>
<dbReference type="Gene3D" id="2.120.10.10">
    <property type="match status" value="1"/>
</dbReference>
<feature type="domain" description="LamG-like jellyroll fold" evidence="9">
    <location>
        <begin position="464"/>
        <end position="603"/>
    </location>
</feature>
<keyword evidence="5" id="KW-1015">Disulfide bond</keyword>